<dbReference type="Pfam" id="PF05751">
    <property type="entry name" value="FixH"/>
    <property type="match status" value="1"/>
</dbReference>
<accession>A0A5Q0QBA3</accession>
<dbReference type="EMBL" id="CP045652">
    <property type="protein sequence ID" value="QGA27185.1"/>
    <property type="molecule type" value="Genomic_DNA"/>
</dbReference>
<organism evidence="2 3">
    <name type="scientific">Sphingobacterium zhuxiongii</name>
    <dbReference type="NCBI Taxonomy" id="2662364"/>
    <lineage>
        <taxon>Bacteria</taxon>
        <taxon>Pseudomonadati</taxon>
        <taxon>Bacteroidota</taxon>
        <taxon>Sphingobacteriia</taxon>
        <taxon>Sphingobacteriales</taxon>
        <taxon>Sphingobacteriaceae</taxon>
        <taxon>Sphingobacterium</taxon>
    </lineage>
</organism>
<keyword evidence="1" id="KW-1133">Transmembrane helix</keyword>
<keyword evidence="3" id="KW-1185">Reference proteome</keyword>
<protein>
    <recommendedName>
        <fullName evidence="4">Nitrogen fixation protein FixH</fullName>
    </recommendedName>
</protein>
<dbReference type="Proteomes" id="UP000326921">
    <property type="component" value="Chromosome"/>
</dbReference>
<name>A0A5Q0QBA3_9SPHI</name>
<dbReference type="AlphaFoldDB" id="A0A5Q0QBA3"/>
<proteinExistence type="predicted"/>
<evidence type="ECO:0008006" key="4">
    <source>
        <dbReference type="Google" id="ProtNLM"/>
    </source>
</evidence>
<keyword evidence="1" id="KW-0812">Transmembrane</keyword>
<evidence type="ECO:0000313" key="3">
    <source>
        <dbReference type="Proteomes" id="UP000326921"/>
    </source>
</evidence>
<dbReference type="InterPro" id="IPR008620">
    <property type="entry name" value="FixH"/>
</dbReference>
<reference evidence="2 3" key="1">
    <citation type="submission" date="2019-10" db="EMBL/GenBank/DDBJ databases">
        <authorList>
            <person name="Dong K."/>
        </authorList>
    </citation>
    <scope>NUCLEOTIDE SEQUENCE [LARGE SCALE GENOMIC DNA]</scope>
    <source>
        <strain evidence="3">dk4302</strain>
    </source>
</reference>
<dbReference type="RefSeq" id="WP_153512025.1">
    <property type="nucleotide sequence ID" value="NZ_CP045652.1"/>
</dbReference>
<feature type="transmembrane region" description="Helical" evidence="1">
    <location>
        <begin position="7"/>
        <end position="26"/>
    </location>
</feature>
<evidence type="ECO:0000313" key="2">
    <source>
        <dbReference type="EMBL" id="QGA27185.1"/>
    </source>
</evidence>
<sequence>MNWGYKIVFGLGAFILFIVGLAVYMVSQNTDTLEDDDYYERGLNYDETYRKKENLNRNHAKPTIRINQDTLLIQFIAADNKGQLHFKRPDNNKLDISLPFATKGDLFKLPLTTFKKGNWNLEIDWVSAGDSYLIDQHVYY</sequence>
<keyword evidence="1" id="KW-0472">Membrane</keyword>
<dbReference type="KEGG" id="sphe:GFH32_13050"/>
<evidence type="ECO:0000256" key="1">
    <source>
        <dbReference type="SAM" id="Phobius"/>
    </source>
</evidence>
<gene>
    <name evidence="2" type="ORF">GFH32_13050</name>
</gene>